<dbReference type="GO" id="GO:0031683">
    <property type="term" value="F:G-protein beta/gamma-subunit complex binding"/>
    <property type="evidence" value="ECO:0007669"/>
    <property type="project" value="InterPro"/>
</dbReference>
<dbReference type="GO" id="GO:0007188">
    <property type="term" value="P:adenylate cyclase-modulating G protein-coupled receptor signaling pathway"/>
    <property type="evidence" value="ECO:0007669"/>
    <property type="project" value="TreeGrafter"/>
</dbReference>
<protein>
    <submittedName>
        <fullName evidence="6">Uncharacterized protein</fullName>
    </submittedName>
</protein>
<dbReference type="GO" id="GO:0003924">
    <property type="term" value="F:GTPase activity"/>
    <property type="evidence" value="ECO:0007669"/>
    <property type="project" value="InterPro"/>
</dbReference>
<dbReference type="PANTHER" id="PTHR10218:SF245">
    <property type="entry name" value="GUANINE NUCLEOTIDE-BINDING PROTEIN ALPHA-2 SUBUNIT-RELATED"/>
    <property type="match status" value="1"/>
</dbReference>
<keyword evidence="3" id="KW-0807">Transducer</keyword>
<sequence>MAIDDLSHCLTYSEPFQLPKFISALKQFWTDPALHRQVLPKLGQFHMQESLPHFFNSIDRISQSNYVPTIQDILLLRVPTSGIVEVQFNVNRFPFRVFDVGGQRNERRKWIHCFDVTKKFEFLIKKILKNVQAIIFVAAVSEFDQTLEEDENTNRLIESLHLFKSICMAKWFINTGIILFLNKTDLFEQKIAGKKSIKQLFPSYTGWKLKNSKSRPDKFKKILLIPFDRE</sequence>
<dbReference type="SUPFAM" id="SSF52540">
    <property type="entry name" value="P-loop containing nucleoside triphosphate hydrolases"/>
    <property type="match status" value="1"/>
</dbReference>
<feature type="binding site" evidence="4">
    <location>
        <begin position="99"/>
        <end position="103"/>
    </location>
    <ligand>
        <name>GTP</name>
        <dbReference type="ChEBI" id="CHEBI:37565"/>
    </ligand>
</feature>
<dbReference type="CDD" id="cd00066">
    <property type="entry name" value="G-alpha"/>
    <property type="match status" value="1"/>
</dbReference>
<feature type="binding site" evidence="4">
    <location>
        <begin position="74"/>
        <end position="80"/>
    </location>
    <ligand>
        <name>GTP</name>
        <dbReference type="ChEBI" id="CHEBI:37565"/>
    </ligand>
</feature>
<dbReference type="Proteomes" id="UP000580250">
    <property type="component" value="Unassembled WGS sequence"/>
</dbReference>
<dbReference type="AlphaFoldDB" id="A0A6V7VKN3"/>
<proteinExistence type="predicted"/>
<dbReference type="GO" id="GO:0005525">
    <property type="term" value="F:GTP binding"/>
    <property type="evidence" value="ECO:0007669"/>
    <property type="project" value="UniProtKB-KW"/>
</dbReference>
<dbReference type="SMART" id="SM00275">
    <property type="entry name" value="G_alpha"/>
    <property type="match status" value="1"/>
</dbReference>
<keyword evidence="5" id="KW-0460">Magnesium</keyword>
<dbReference type="GO" id="GO:0005737">
    <property type="term" value="C:cytoplasm"/>
    <property type="evidence" value="ECO:0007669"/>
    <property type="project" value="TreeGrafter"/>
</dbReference>
<dbReference type="FunFam" id="3.40.50.300:FF:000720">
    <property type="entry name" value="Guanine nucleotide-binding protein G(k) subunit alpha"/>
    <property type="match status" value="1"/>
</dbReference>
<dbReference type="PROSITE" id="PS51882">
    <property type="entry name" value="G_ALPHA"/>
    <property type="match status" value="1"/>
</dbReference>
<keyword evidence="2 4" id="KW-0342">GTP-binding</keyword>
<evidence type="ECO:0000256" key="4">
    <source>
        <dbReference type="PIRSR" id="PIRSR601019-1"/>
    </source>
</evidence>
<dbReference type="EMBL" id="CAJEWN010000246">
    <property type="protein sequence ID" value="CAD2175014.1"/>
    <property type="molecule type" value="Genomic_DNA"/>
</dbReference>
<dbReference type="InterPro" id="IPR011025">
    <property type="entry name" value="GproteinA_insert"/>
</dbReference>
<keyword evidence="5" id="KW-0479">Metal-binding</keyword>
<accession>A0A6V7VKN3</accession>
<dbReference type="Pfam" id="PF00503">
    <property type="entry name" value="G-alpha"/>
    <property type="match status" value="1"/>
</dbReference>
<dbReference type="GO" id="GO:0046872">
    <property type="term" value="F:metal ion binding"/>
    <property type="evidence" value="ECO:0007669"/>
    <property type="project" value="UniProtKB-KW"/>
</dbReference>
<evidence type="ECO:0000313" key="7">
    <source>
        <dbReference type="Proteomes" id="UP000580250"/>
    </source>
</evidence>
<feature type="binding site" evidence="5">
    <location>
        <position position="80"/>
    </location>
    <ligand>
        <name>Mg(2+)</name>
        <dbReference type="ChEBI" id="CHEBI:18420"/>
    </ligand>
</feature>
<dbReference type="InterPro" id="IPR001019">
    <property type="entry name" value="Gprotein_alpha_su"/>
</dbReference>
<dbReference type="Gene3D" id="3.40.50.300">
    <property type="entry name" value="P-loop containing nucleotide triphosphate hydrolases"/>
    <property type="match status" value="1"/>
</dbReference>
<evidence type="ECO:0000256" key="1">
    <source>
        <dbReference type="ARBA" id="ARBA00022741"/>
    </source>
</evidence>
<dbReference type="OrthoDB" id="5817230at2759"/>
<dbReference type="InterPro" id="IPR027417">
    <property type="entry name" value="P-loop_NTPase"/>
</dbReference>
<dbReference type="GO" id="GO:0001664">
    <property type="term" value="F:G protein-coupled receptor binding"/>
    <property type="evidence" value="ECO:0007669"/>
    <property type="project" value="TreeGrafter"/>
</dbReference>
<evidence type="ECO:0000256" key="5">
    <source>
        <dbReference type="PIRSR" id="PIRSR601019-2"/>
    </source>
</evidence>
<organism evidence="6 7">
    <name type="scientific">Meloidogyne enterolobii</name>
    <name type="common">Root-knot nematode worm</name>
    <name type="synonym">Meloidogyne mayaguensis</name>
    <dbReference type="NCBI Taxonomy" id="390850"/>
    <lineage>
        <taxon>Eukaryota</taxon>
        <taxon>Metazoa</taxon>
        <taxon>Ecdysozoa</taxon>
        <taxon>Nematoda</taxon>
        <taxon>Chromadorea</taxon>
        <taxon>Rhabditida</taxon>
        <taxon>Tylenchina</taxon>
        <taxon>Tylenchomorpha</taxon>
        <taxon>Tylenchoidea</taxon>
        <taxon>Meloidogynidae</taxon>
        <taxon>Meloidogyninae</taxon>
        <taxon>Meloidogyne</taxon>
    </lineage>
</organism>
<evidence type="ECO:0000313" key="6">
    <source>
        <dbReference type="EMBL" id="CAD2175014.1"/>
    </source>
</evidence>
<gene>
    <name evidence="6" type="ORF">MENT_LOCUS26717</name>
</gene>
<comment type="caution">
    <text evidence="6">The sequence shown here is derived from an EMBL/GenBank/DDBJ whole genome shotgun (WGS) entry which is preliminary data.</text>
</comment>
<feature type="binding site" evidence="4">
    <location>
        <begin position="182"/>
        <end position="185"/>
    </location>
    <ligand>
        <name>GTP</name>
        <dbReference type="ChEBI" id="CHEBI:37565"/>
    </ligand>
</feature>
<dbReference type="SUPFAM" id="SSF47895">
    <property type="entry name" value="Transducin (alpha subunit), insertion domain"/>
    <property type="match status" value="1"/>
</dbReference>
<reference evidence="6 7" key="1">
    <citation type="submission" date="2020-08" db="EMBL/GenBank/DDBJ databases">
        <authorList>
            <person name="Koutsovoulos G."/>
            <person name="Danchin GJ E."/>
        </authorList>
    </citation>
    <scope>NUCLEOTIDE SEQUENCE [LARGE SCALE GENOMIC DNA]</scope>
</reference>
<evidence type="ECO:0000256" key="3">
    <source>
        <dbReference type="ARBA" id="ARBA00023224"/>
    </source>
</evidence>
<dbReference type="PRINTS" id="PR00318">
    <property type="entry name" value="GPROTEINA"/>
</dbReference>
<evidence type="ECO:0000256" key="2">
    <source>
        <dbReference type="ARBA" id="ARBA00023134"/>
    </source>
</evidence>
<name>A0A6V7VKN3_MELEN</name>
<keyword evidence="1 4" id="KW-0547">Nucleotide-binding</keyword>
<dbReference type="GO" id="GO:0005834">
    <property type="term" value="C:heterotrimeric G-protein complex"/>
    <property type="evidence" value="ECO:0007669"/>
    <property type="project" value="TreeGrafter"/>
</dbReference>
<dbReference type="PANTHER" id="PTHR10218">
    <property type="entry name" value="GTP-BINDING PROTEIN ALPHA SUBUNIT"/>
    <property type="match status" value="1"/>
</dbReference>